<reference evidence="1 2" key="1">
    <citation type="submission" date="2015-03" db="EMBL/GenBank/DDBJ databases">
        <authorList>
            <person name="Murphy D."/>
        </authorList>
    </citation>
    <scope>NUCLEOTIDE SEQUENCE [LARGE SCALE GENOMIC DNA]</scope>
    <source>
        <strain evidence="1 2">D16</strain>
    </source>
</reference>
<dbReference type="Proteomes" id="UP000182227">
    <property type="component" value="Unassembled WGS sequence"/>
</dbReference>
<proteinExistence type="predicted"/>
<accession>A0A0U1DA44</accession>
<organism evidence="1 2">
    <name type="scientific">Mycolicibacterium conceptionense</name>
    <dbReference type="NCBI Taxonomy" id="451644"/>
    <lineage>
        <taxon>Bacteria</taxon>
        <taxon>Bacillati</taxon>
        <taxon>Actinomycetota</taxon>
        <taxon>Actinomycetes</taxon>
        <taxon>Mycobacteriales</taxon>
        <taxon>Mycobacteriaceae</taxon>
        <taxon>Mycolicibacterium</taxon>
    </lineage>
</organism>
<gene>
    <name evidence="1" type="ORF">BN970_01914</name>
</gene>
<evidence type="ECO:0000313" key="2">
    <source>
        <dbReference type="Proteomes" id="UP000182227"/>
    </source>
</evidence>
<protein>
    <submittedName>
        <fullName evidence="1">Uncharacterized protein</fullName>
    </submittedName>
</protein>
<dbReference type="EMBL" id="CTEF01000001">
    <property type="protein sequence ID" value="CQD09811.1"/>
    <property type="molecule type" value="Genomic_DNA"/>
</dbReference>
<evidence type="ECO:0000313" key="1">
    <source>
        <dbReference type="EMBL" id="CQD09811.1"/>
    </source>
</evidence>
<name>A0A0U1DA44_9MYCO</name>
<sequence length="33" mass="3615">MFKTHILAMQIKPGQLLNADIDAGVTDPREPPP</sequence>
<dbReference type="AlphaFoldDB" id="A0A0U1DA44"/>